<evidence type="ECO:0000256" key="2">
    <source>
        <dbReference type="ARBA" id="ARBA00022630"/>
    </source>
</evidence>
<dbReference type="PANTHER" id="PTHR42973:SF54">
    <property type="entry name" value="FAD-BINDING PCMH-TYPE DOMAIN-CONTAINING PROTEIN"/>
    <property type="match status" value="1"/>
</dbReference>
<evidence type="ECO:0000313" key="7">
    <source>
        <dbReference type="EMBL" id="KAF2788655.1"/>
    </source>
</evidence>
<dbReference type="InterPro" id="IPR006094">
    <property type="entry name" value="Oxid_FAD_bind_N"/>
</dbReference>
<keyword evidence="8" id="KW-1185">Reference proteome</keyword>
<dbReference type="InterPro" id="IPR016166">
    <property type="entry name" value="FAD-bd_PCMH"/>
</dbReference>
<dbReference type="OrthoDB" id="2151789at2759"/>
<dbReference type="Proteomes" id="UP000799757">
    <property type="component" value="Unassembled WGS sequence"/>
</dbReference>
<evidence type="ECO:0000256" key="3">
    <source>
        <dbReference type="ARBA" id="ARBA00022827"/>
    </source>
</evidence>
<evidence type="ECO:0000256" key="5">
    <source>
        <dbReference type="SAM" id="SignalP"/>
    </source>
</evidence>
<dbReference type="GO" id="GO:0071949">
    <property type="term" value="F:FAD binding"/>
    <property type="evidence" value="ECO:0007669"/>
    <property type="project" value="InterPro"/>
</dbReference>
<dbReference type="SUPFAM" id="SSF56176">
    <property type="entry name" value="FAD-binding/transporter-associated domain-like"/>
    <property type="match status" value="1"/>
</dbReference>
<comment type="similarity">
    <text evidence="1">Belongs to the oxygen-dependent FAD-linked oxidoreductase family.</text>
</comment>
<feature type="chain" id="PRO_5025361766" evidence="5">
    <location>
        <begin position="16"/>
        <end position="520"/>
    </location>
</feature>
<dbReference type="InterPro" id="IPR050416">
    <property type="entry name" value="FAD-linked_Oxidoreductase"/>
</dbReference>
<dbReference type="GO" id="GO:0016491">
    <property type="term" value="F:oxidoreductase activity"/>
    <property type="evidence" value="ECO:0007669"/>
    <property type="project" value="UniProtKB-KW"/>
</dbReference>
<feature type="signal peptide" evidence="5">
    <location>
        <begin position="1"/>
        <end position="15"/>
    </location>
</feature>
<dbReference type="InterPro" id="IPR016169">
    <property type="entry name" value="FAD-bd_PCMH_sub2"/>
</dbReference>
<dbReference type="PANTHER" id="PTHR42973">
    <property type="entry name" value="BINDING OXIDOREDUCTASE, PUTATIVE (AFU_ORTHOLOGUE AFUA_1G17690)-RELATED"/>
    <property type="match status" value="1"/>
</dbReference>
<gene>
    <name evidence="7" type="ORF">K505DRAFT_378750</name>
</gene>
<protein>
    <submittedName>
        <fullName evidence="7">FAD-binding domain-containing protein</fullName>
    </submittedName>
</protein>
<evidence type="ECO:0000256" key="4">
    <source>
        <dbReference type="ARBA" id="ARBA00023002"/>
    </source>
</evidence>
<evidence type="ECO:0000313" key="8">
    <source>
        <dbReference type="Proteomes" id="UP000799757"/>
    </source>
</evidence>
<keyword evidence="3" id="KW-0274">FAD</keyword>
<accession>A0A6A6WXH7</accession>
<name>A0A6A6WXH7_9PLEO</name>
<keyword evidence="4" id="KW-0560">Oxidoreductase</keyword>
<dbReference type="PROSITE" id="PS51387">
    <property type="entry name" value="FAD_PCMH"/>
    <property type="match status" value="1"/>
</dbReference>
<organism evidence="7 8">
    <name type="scientific">Melanomma pulvis-pyrius CBS 109.77</name>
    <dbReference type="NCBI Taxonomy" id="1314802"/>
    <lineage>
        <taxon>Eukaryota</taxon>
        <taxon>Fungi</taxon>
        <taxon>Dikarya</taxon>
        <taxon>Ascomycota</taxon>
        <taxon>Pezizomycotina</taxon>
        <taxon>Dothideomycetes</taxon>
        <taxon>Pleosporomycetidae</taxon>
        <taxon>Pleosporales</taxon>
        <taxon>Melanommataceae</taxon>
        <taxon>Melanomma</taxon>
    </lineage>
</organism>
<reference evidence="7" key="1">
    <citation type="journal article" date="2020" name="Stud. Mycol.">
        <title>101 Dothideomycetes genomes: a test case for predicting lifestyles and emergence of pathogens.</title>
        <authorList>
            <person name="Haridas S."/>
            <person name="Albert R."/>
            <person name="Binder M."/>
            <person name="Bloem J."/>
            <person name="Labutti K."/>
            <person name="Salamov A."/>
            <person name="Andreopoulos B."/>
            <person name="Baker S."/>
            <person name="Barry K."/>
            <person name="Bills G."/>
            <person name="Bluhm B."/>
            <person name="Cannon C."/>
            <person name="Castanera R."/>
            <person name="Culley D."/>
            <person name="Daum C."/>
            <person name="Ezra D."/>
            <person name="Gonzalez J."/>
            <person name="Henrissat B."/>
            <person name="Kuo A."/>
            <person name="Liang C."/>
            <person name="Lipzen A."/>
            <person name="Lutzoni F."/>
            <person name="Magnuson J."/>
            <person name="Mondo S."/>
            <person name="Nolan M."/>
            <person name="Ohm R."/>
            <person name="Pangilinan J."/>
            <person name="Park H.-J."/>
            <person name="Ramirez L."/>
            <person name="Alfaro M."/>
            <person name="Sun H."/>
            <person name="Tritt A."/>
            <person name="Yoshinaga Y."/>
            <person name="Zwiers L.-H."/>
            <person name="Turgeon B."/>
            <person name="Goodwin S."/>
            <person name="Spatafora J."/>
            <person name="Crous P."/>
            <person name="Grigoriev I."/>
        </authorList>
    </citation>
    <scope>NUCLEOTIDE SEQUENCE</scope>
    <source>
        <strain evidence="7">CBS 109.77</strain>
    </source>
</reference>
<dbReference type="AlphaFoldDB" id="A0A6A6WXH7"/>
<evidence type="ECO:0000256" key="1">
    <source>
        <dbReference type="ARBA" id="ARBA00005466"/>
    </source>
</evidence>
<sequence length="520" mass="56041">MHSSLALALLPLASAGFSGFIGNAPTTFSKQKDPATVCGLLKQKYSNLTFIPSDAGYKKENEVAWSPAAWQGPACIFAPRNAQDLSWAVKTLTKYSTPFAMRGGGHMPIADAANINSTGVQISSTNLNTLKLSDDKQTMSVGPGPRWGDVWEALDGTNLTVVGGRLPPVGVPGLLLGGGISYFSNAHGLASSNGKIKAYECVLADGTIATVTAKGKYSDLYWALLGGGSNYALVTRFDMQTFYAETPLRAEASFEESDTIKDAYLDALLAMTLKGDEDTAAAVIPVARWGPNFTVPSYEASLFYNGSVAPASGVFSSFYNNSILPSVNKSSNLQPLSFARYSQAFRPAFQPGGPGYGFRQKFRVVPIKADREAMDIVHDAWLDAMKASGIAERVPGFFSGLAYNCVTKTFASQSQNMPQNVEPVAQFWVEESISWSNAEDDAEIEALVEDFNAKIETQLEAKDLAVAYIYLNDADKGQKAFESYGEESVLKLKAIRAKYDPKKVFTDLMPGGFKVDKAKC</sequence>
<keyword evidence="2" id="KW-0285">Flavoprotein</keyword>
<dbReference type="InterPro" id="IPR036318">
    <property type="entry name" value="FAD-bd_PCMH-like_sf"/>
</dbReference>
<feature type="domain" description="FAD-binding PCMH-type" evidence="6">
    <location>
        <begin position="69"/>
        <end position="244"/>
    </location>
</feature>
<dbReference type="EMBL" id="MU002198">
    <property type="protein sequence ID" value="KAF2788655.1"/>
    <property type="molecule type" value="Genomic_DNA"/>
</dbReference>
<dbReference type="Gene3D" id="3.30.465.10">
    <property type="match status" value="1"/>
</dbReference>
<evidence type="ECO:0000259" key="6">
    <source>
        <dbReference type="PROSITE" id="PS51387"/>
    </source>
</evidence>
<dbReference type="Pfam" id="PF01565">
    <property type="entry name" value="FAD_binding_4"/>
    <property type="match status" value="1"/>
</dbReference>
<proteinExistence type="inferred from homology"/>
<keyword evidence="5" id="KW-0732">Signal</keyword>